<dbReference type="Proteomes" id="UP001222325">
    <property type="component" value="Unassembled WGS sequence"/>
</dbReference>
<evidence type="ECO:0000256" key="1">
    <source>
        <dbReference type="SAM" id="MobiDB-lite"/>
    </source>
</evidence>
<gene>
    <name evidence="2" type="ORF">B0H15DRAFT_955520</name>
</gene>
<dbReference type="AlphaFoldDB" id="A0AAD6TRC7"/>
<comment type="caution">
    <text evidence="2">The sequence shown here is derived from an EMBL/GenBank/DDBJ whole genome shotgun (WGS) entry which is preliminary data.</text>
</comment>
<dbReference type="EMBL" id="JARJCN010000079">
    <property type="protein sequence ID" value="KAJ7076663.1"/>
    <property type="molecule type" value="Genomic_DNA"/>
</dbReference>
<reference evidence="2" key="1">
    <citation type="submission" date="2023-03" db="EMBL/GenBank/DDBJ databases">
        <title>Massive genome expansion in bonnet fungi (Mycena s.s.) driven by repeated elements and novel gene families across ecological guilds.</title>
        <authorList>
            <consortium name="Lawrence Berkeley National Laboratory"/>
            <person name="Harder C.B."/>
            <person name="Miyauchi S."/>
            <person name="Viragh M."/>
            <person name="Kuo A."/>
            <person name="Thoen E."/>
            <person name="Andreopoulos B."/>
            <person name="Lu D."/>
            <person name="Skrede I."/>
            <person name="Drula E."/>
            <person name="Henrissat B."/>
            <person name="Morin E."/>
            <person name="Kohler A."/>
            <person name="Barry K."/>
            <person name="LaButti K."/>
            <person name="Morin E."/>
            <person name="Salamov A."/>
            <person name="Lipzen A."/>
            <person name="Mereny Z."/>
            <person name="Hegedus B."/>
            <person name="Baldrian P."/>
            <person name="Stursova M."/>
            <person name="Weitz H."/>
            <person name="Taylor A."/>
            <person name="Grigoriev I.V."/>
            <person name="Nagy L.G."/>
            <person name="Martin F."/>
            <person name="Kauserud H."/>
        </authorList>
    </citation>
    <scope>NUCLEOTIDE SEQUENCE</scope>
    <source>
        <strain evidence="2">CBHHK173m</strain>
    </source>
</reference>
<evidence type="ECO:0000313" key="3">
    <source>
        <dbReference type="Proteomes" id="UP001222325"/>
    </source>
</evidence>
<sequence length="233" mass="26036">MLTAYPPPGWYDRSSPLVLRATFPATLLAVHPYRPHNFGWSSLGSKSSSTRSGCASDSQRVDLLLASAVMVAFCSSRQASSCRLFPSDAVPDGKRDLRFHFHNNHFTVDIDDSYVLRRAEATSQPPSVPYTQNDGVDRFLQIHCIYSLHLHASWQRHSRVLFTRPSRRDSDHDIRTLGVDYLGDEDRDWEMAPLTDERWQTQLGKAILAKAADDDDFTSQGPGRDAGSGNPGT</sequence>
<keyword evidence="3" id="KW-1185">Reference proteome</keyword>
<organism evidence="2 3">
    <name type="scientific">Mycena belliarum</name>
    <dbReference type="NCBI Taxonomy" id="1033014"/>
    <lineage>
        <taxon>Eukaryota</taxon>
        <taxon>Fungi</taxon>
        <taxon>Dikarya</taxon>
        <taxon>Basidiomycota</taxon>
        <taxon>Agaricomycotina</taxon>
        <taxon>Agaricomycetes</taxon>
        <taxon>Agaricomycetidae</taxon>
        <taxon>Agaricales</taxon>
        <taxon>Marasmiineae</taxon>
        <taxon>Mycenaceae</taxon>
        <taxon>Mycena</taxon>
    </lineage>
</organism>
<name>A0AAD6TRC7_9AGAR</name>
<proteinExistence type="predicted"/>
<feature type="region of interest" description="Disordered" evidence="1">
    <location>
        <begin position="210"/>
        <end position="233"/>
    </location>
</feature>
<evidence type="ECO:0000313" key="2">
    <source>
        <dbReference type="EMBL" id="KAJ7076663.1"/>
    </source>
</evidence>
<protein>
    <submittedName>
        <fullName evidence="2">Uncharacterized protein</fullName>
    </submittedName>
</protein>
<accession>A0AAD6TRC7</accession>
<feature type="compositionally biased region" description="Gly residues" evidence="1">
    <location>
        <begin position="224"/>
        <end position="233"/>
    </location>
</feature>